<name>A0A1F2P518_9EURY</name>
<gene>
    <name evidence="2" type="ORF">SBU_000939</name>
</gene>
<dbReference type="STRING" id="1839936.SBU_000939"/>
<proteinExistence type="predicted"/>
<comment type="caution">
    <text evidence="2">The sequence shown here is derived from an EMBL/GenBank/DDBJ whole genome shotgun (WGS) entry which is preliminary data.</text>
</comment>
<keyword evidence="1" id="KW-0812">Transmembrane</keyword>
<keyword evidence="1" id="KW-1133">Transmembrane helix</keyword>
<reference evidence="2" key="1">
    <citation type="submission" date="2016-05" db="EMBL/GenBank/DDBJ databases">
        <title>Microbial consortia oxidize butane by reversing methanogenesis.</title>
        <authorList>
            <person name="Laso-Perez R."/>
            <person name="Richter M."/>
            <person name="Wegener G."/>
            <person name="Musat F."/>
        </authorList>
    </citation>
    <scope>NUCLEOTIDE SEQUENCE [LARGE SCALE GENOMIC DNA]</scope>
    <source>
        <strain evidence="2">BOX1</strain>
    </source>
</reference>
<dbReference type="EMBL" id="LYOR01000003">
    <property type="protein sequence ID" value="OFV66397.1"/>
    <property type="molecule type" value="Genomic_DNA"/>
</dbReference>
<sequence>MSAVLSIGMFALFLLTFVVSILAGIYYADREEVPGWVFIAVLFCILSIIFYGILEFS</sequence>
<evidence type="ECO:0000313" key="3">
    <source>
        <dbReference type="Proteomes" id="UP000185779"/>
    </source>
</evidence>
<evidence type="ECO:0000313" key="2">
    <source>
        <dbReference type="EMBL" id="OFV66397.1"/>
    </source>
</evidence>
<organism evidence="2 3">
    <name type="scientific">Candidatus Syntropharchaeum butanivorans</name>
    <dbReference type="NCBI Taxonomy" id="1839936"/>
    <lineage>
        <taxon>Archaea</taxon>
        <taxon>Methanobacteriati</taxon>
        <taxon>Methanobacteriota</taxon>
        <taxon>Stenosarchaea group</taxon>
        <taxon>Methanomicrobia</taxon>
        <taxon>Methanosarcinales</taxon>
        <taxon>ANME-2 cluster</taxon>
        <taxon>Candidatus Syntropharchaeum</taxon>
    </lineage>
</organism>
<keyword evidence="3" id="KW-1185">Reference proteome</keyword>
<protein>
    <submittedName>
        <fullName evidence="2">Membrane protein</fullName>
    </submittedName>
</protein>
<accession>A0A1F2P518</accession>
<feature type="transmembrane region" description="Helical" evidence="1">
    <location>
        <begin position="7"/>
        <end position="27"/>
    </location>
</feature>
<keyword evidence="1" id="KW-0472">Membrane</keyword>
<feature type="transmembrane region" description="Helical" evidence="1">
    <location>
        <begin position="33"/>
        <end position="54"/>
    </location>
</feature>
<dbReference type="AlphaFoldDB" id="A0A1F2P518"/>
<evidence type="ECO:0000256" key="1">
    <source>
        <dbReference type="SAM" id="Phobius"/>
    </source>
</evidence>
<dbReference type="Proteomes" id="UP000185779">
    <property type="component" value="Unassembled WGS sequence"/>
</dbReference>